<evidence type="ECO:0000256" key="1">
    <source>
        <dbReference type="SAM" id="MobiDB-lite"/>
    </source>
</evidence>
<organism evidence="2 3">
    <name type="scientific">Macrolepiota fuliginosa MF-IS2</name>
    <dbReference type="NCBI Taxonomy" id="1400762"/>
    <lineage>
        <taxon>Eukaryota</taxon>
        <taxon>Fungi</taxon>
        <taxon>Dikarya</taxon>
        <taxon>Basidiomycota</taxon>
        <taxon>Agaricomycotina</taxon>
        <taxon>Agaricomycetes</taxon>
        <taxon>Agaricomycetidae</taxon>
        <taxon>Agaricales</taxon>
        <taxon>Agaricineae</taxon>
        <taxon>Agaricaceae</taxon>
        <taxon>Macrolepiota</taxon>
    </lineage>
</organism>
<feature type="region of interest" description="Disordered" evidence="1">
    <location>
        <begin position="142"/>
        <end position="241"/>
    </location>
</feature>
<feature type="region of interest" description="Disordered" evidence="1">
    <location>
        <begin position="76"/>
        <end position="104"/>
    </location>
</feature>
<evidence type="ECO:0000313" key="2">
    <source>
        <dbReference type="EMBL" id="KAF9441133.1"/>
    </source>
</evidence>
<feature type="compositionally biased region" description="Polar residues" evidence="1">
    <location>
        <begin position="208"/>
        <end position="220"/>
    </location>
</feature>
<accession>A0A9P5WYD3</accession>
<dbReference type="Proteomes" id="UP000807342">
    <property type="component" value="Unassembled WGS sequence"/>
</dbReference>
<feature type="compositionally biased region" description="Basic and acidic residues" evidence="1">
    <location>
        <begin position="221"/>
        <end position="230"/>
    </location>
</feature>
<evidence type="ECO:0000313" key="3">
    <source>
        <dbReference type="Proteomes" id="UP000807342"/>
    </source>
</evidence>
<dbReference type="EMBL" id="MU152044">
    <property type="protein sequence ID" value="KAF9441133.1"/>
    <property type="molecule type" value="Genomic_DNA"/>
</dbReference>
<keyword evidence="3" id="KW-1185">Reference proteome</keyword>
<gene>
    <name evidence="2" type="ORF">P691DRAFT_599175</name>
</gene>
<feature type="compositionally biased region" description="Polar residues" evidence="1">
    <location>
        <begin position="163"/>
        <end position="185"/>
    </location>
</feature>
<reference evidence="2" key="1">
    <citation type="submission" date="2020-11" db="EMBL/GenBank/DDBJ databases">
        <authorList>
            <consortium name="DOE Joint Genome Institute"/>
            <person name="Ahrendt S."/>
            <person name="Riley R."/>
            <person name="Andreopoulos W."/>
            <person name="Labutti K."/>
            <person name="Pangilinan J."/>
            <person name="Ruiz-Duenas F.J."/>
            <person name="Barrasa J.M."/>
            <person name="Sanchez-Garcia M."/>
            <person name="Camarero S."/>
            <person name="Miyauchi S."/>
            <person name="Serrano A."/>
            <person name="Linde D."/>
            <person name="Babiker R."/>
            <person name="Drula E."/>
            <person name="Ayuso-Fernandez I."/>
            <person name="Pacheco R."/>
            <person name="Padilla G."/>
            <person name="Ferreira P."/>
            <person name="Barriuso J."/>
            <person name="Kellner H."/>
            <person name="Castanera R."/>
            <person name="Alfaro M."/>
            <person name="Ramirez L."/>
            <person name="Pisabarro A.G."/>
            <person name="Kuo A."/>
            <person name="Tritt A."/>
            <person name="Lipzen A."/>
            <person name="He G."/>
            <person name="Yan M."/>
            <person name="Ng V."/>
            <person name="Cullen D."/>
            <person name="Martin F."/>
            <person name="Rosso M.-N."/>
            <person name="Henrissat B."/>
            <person name="Hibbett D."/>
            <person name="Martinez A.T."/>
            <person name="Grigoriev I.V."/>
        </authorList>
    </citation>
    <scope>NUCLEOTIDE SEQUENCE</scope>
    <source>
        <strain evidence="2">MF-IS2</strain>
    </source>
</reference>
<proteinExistence type="predicted"/>
<dbReference type="AlphaFoldDB" id="A0A9P5WYD3"/>
<feature type="region of interest" description="Disordered" evidence="1">
    <location>
        <begin position="1"/>
        <end position="45"/>
    </location>
</feature>
<comment type="caution">
    <text evidence="2">The sequence shown here is derived from an EMBL/GenBank/DDBJ whole genome shotgun (WGS) entry which is preliminary data.</text>
</comment>
<sequence length="278" mass="30332">MSTSSPPHPTDRQTRDAQCTEYHDASNSSYPPETYMRETSELRVQSTPPLALLALPEVPRGGTPIHDAAHLYVTSSTSASQERSMGYPTTAVSSTPDHKAPPDRGPEALVHHQLIETEVASRPIPTSYPLFSDVGQASVDLPSTYRPGRCDEGQPPVHLPSIQGLSSSPQPAQSVENRTSMTSGFTPPVNSPPHSYTSGRSPEHDLTRPSQGGQQPTPLETRSEPSEQPHHQLPQDIARLDWHQERPKFLANRVQTLSLDRSAIVKPSATGQARITRL</sequence>
<protein>
    <submittedName>
        <fullName evidence="2">Uncharacterized protein</fullName>
    </submittedName>
</protein>
<name>A0A9P5WYD3_9AGAR</name>